<dbReference type="EMBL" id="VSSQ01043093">
    <property type="protein sequence ID" value="MPM96744.1"/>
    <property type="molecule type" value="Genomic_DNA"/>
</dbReference>
<reference evidence="1" key="1">
    <citation type="submission" date="2019-08" db="EMBL/GenBank/DDBJ databases">
        <authorList>
            <person name="Kucharzyk K."/>
            <person name="Murdoch R.W."/>
            <person name="Higgins S."/>
            <person name="Loffler F."/>
        </authorList>
    </citation>
    <scope>NUCLEOTIDE SEQUENCE</scope>
</reference>
<accession>A0A645E4P2</accession>
<comment type="caution">
    <text evidence="1">The sequence shown here is derived from an EMBL/GenBank/DDBJ whole genome shotgun (WGS) entry which is preliminary data.</text>
</comment>
<dbReference type="AlphaFoldDB" id="A0A645E4P2"/>
<gene>
    <name evidence="1" type="ORF">SDC9_143909</name>
</gene>
<evidence type="ECO:0008006" key="2">
    <source>
        <dbReference type="Google" id="ProtNLM"/>
    </source>
</evidence>
<sequence length="42" mass="5209">MTERRSKREFTDQFKHQMVQLYNSGKTPSEIIKEYDLTLRFR</sequence>
<name>A0A645E4P2_9ZZZZ</name>
<evidence type="ECO:0000313" key="1">
    <source>
        <dbReference type="EMBL" id="MPM96744.1"/>
    </source>
</evidence>
<proteinExistence type="predicted"/>
<protein>
    <recommendedName>
        <fullName evidence="2">Transposase</fullName>
    </recommendedName>
</protein>
<organism evidence="1">
    <name type="scientific">bioreactor metagenome</name>
    <dbReference type="NCBI Taxonomy" id="1076179"/>
    <lineage>
        <taxon>unclassified sequences</taxon>
        <taxon>metagenomes</taxon>
        <taxon>ecological metagenomes</taxon>
    </lineage>
</organism>